<dbReference type="Gene3D" id="1.10.10.10">
    <property type="entry name" value="Winged helix-like DNA-binding domain superfamily/Winged helix DNA-binding domain"/>
    <property type="match status" value="1"/>
</dbReference>
<organism evidence="1 2">
    <name type="scientific">Thiorhodovibrio winogradskyi</name>
    <dbReference type="NCBI Taxonomy" id="77007"/>
    <lineage>
        <taxon>Bacteria</taxon>
        <taxon>Pseudomonadati</taxon>
        <taxon>Pseudomonadota</taxon>
        <taxon>Gammaproteobacteria</taxon>
        <taxon>Chromatiales</taxon>
        <taxon>Chromatiaceae</taxon>
        <taxon>Thiorhodovibrio</taxon>
    </lineage>
</organism>
<dbReference type="InterPro" id="IPR036086">
    <property type="entry name" value="ParB/Sulfiredoxin_sf"/>
</dbReference>
<dbReference type="Gene3D" id="3.90.1530.10">
    <property type="entry name" value="Conserved hypothetical protein from pyrococcus furiosus pfu- 392566-001, ParB domain"/>
    <property type="match status" value="1"/>
</dbReference>
<dbReference type="SUPFAM" id="SSF110849">
    <property type="entry name" value="ParB/Sulfiredoxin"/>
    <property type="match status" value="1"/>
</dbReference>
<evidence type="ECO:0000313" key="2">
    <source>
        <dbReference type="Proteomes" id="UP001432180"/>
    </source>
</evidence>
<accession>A0ABZ0S317</accession>
<protein>
    <submittedName>
        <fullName evidence="1">ParB-like nuclease domain protein</fullName>
    </submittedName>
</protein>
<gene>
    <name evidence="1" type="ORF">Thiowin_00477</name>
</gene>
<proteinExistence type="predicted"/>
<name>A0ABZ0S317_9GAMM</name>
<sequence>MVDPAIQQRIEIDANLVGDYAETIANWQSTSPLTVYRDQDGVCWLADGFHRHAAATKAGLDCVTVEVRQGDKRDAIRHSLSANARHGARRGAADLLKAYQTAVAMQFCAPDDARVVAELLCCSERHARDLTATARNQAKERQRETILNLVSTGLSQREVANQLGISVGLVNATVQKRNTAKTERIVADIAPTSAKSDAGAADPQRDHLSDWQRGLLRRLDGQAMLNGRAPVAAALQSWLAEVAP</sequence>
<dbReference type="InterPro" id="IPR036388">
    <property type="entry name" value="WH-like_DNA-bd_sf"/>
</dbReference>
<reference evidence="1 2" key="1">
    <citation type="journal article" date="2023" name="Microorganisms">
        <title>Thiorhodovibrio frisius and Trv. litoralis spp. nov., Two Novel Members from a Clade of Fastidious Purple Sulfur Bacteria That Exhibit Unique Red-Shifted Light-Harvesting Capabilities.</title>
        <authorList>
            <person name="Methner A."/>
            <person name="Kuzyk S.B."/>
            <person name="Petersen J."/>
            <person name="Bauer S."/>
            <person name="Brinkmann H."/>
            <person name="Sichau K."/>
            <person name="Wanner G."/>
            <person name="Wolf J."/>
            <person name="Neumann-Schaal M."/>
            <person name="Henke P."/>
            <person name="Tank M."/>
            <person name="Sproer C."/>
            <person name="Bunk B."/>
            <person name="Overmann J."/>
        </authorList>
    </citation>
    <scope>NUCLEOTIDE SEQUENCE [LARGE SCALE GENOMIC DNA]</scope>
    <source>
        <strain evidence="1 2">DSM 6702</strain>
    </source>
</reference>
<dbReference type="Proteomes" id="UP001432180">
    <property type="component" value="Chromosome"/>
</dbReference>
<evidence type="ECO:0000313" key="1">
    <source>
        <dbReference type="EMBL" id="WPL15576.1"/>
    </source>
</evidence>
<keyword evidence="2" id="KW-1185">Reference proteome</keyword>
<dbReference type="EMBL" id="CP121472">
    <property type="protein sequence ID" value="WPL15576.1"/>
    <property type="molecule type" value="Genomic_DNA"/>
</dbReference>
<dbReference type="RefSeq" id="WP_328986142.1">
    <property type="nucleotide sequence ID" value="NZ_CP121472.1"/>
</dbReference>